<feature type="region of interest" description="Disordered" evidence="5">
    <location>
        <begin position="1"/>
        <end position="20"/>
    </location>
</feature>
<dbReference type="EC" id="2.3.3.16" evidence="3"/>
<sequence>MTTRTPATEPAPAPAASPSLDDVTGWWSTAVSRIRPGEILLRGYPVQQLIGQVSFAEQIWLMLRGDLPTAAQGRLLEAALVAAVDHGPQAPSIAAARMAATCGTGLNNAVATGVNLLGDVHGGAGQQCMEVLARLEEAVADGAGPDEAATHLVREYRAARRHIPGFGHRFHPRDPRRDPLLTLVGQAAADGDTPGGALRAGLALERALAAGRPRPVPMNIDGATAIVYRELGFPPELGRGLFVLSRSVGILAHAWEEKAAGARIKGPLPRPLLPGYEGAAPRDLPPGERR</sequence>
<dbReference type="AlphaFoldDB" id="A0A1R1SC43"/>
<gene>
    <name evidence="6" type="ORF">SPAR_28981</name>
</gene>
<dbReference type="CDD" id="cd06100">
    <property type="entry name" value="CCL_ACL-C"/>
    <property type="match status" value="1"/>
</dbReference>
<dbReference type="Gene3D" id="1.10.230.10">
    <property type="entry name" value="Cytochrome P450-Terp, domain 2"/>
    <property type="match status" value="1"/>
</dbReference>
<dbReference type="Pfam" id="PF00285">
    <property type="entry name" value="Citrate_synt"/>
    <property type="match status" value="1"/>
</dbReference>
<evidence type="ECO:0000256" key="2">
    <source>
        <dbReference type="ARBA" id="ARBA00010566"/>
    </source>
</evidence>
<evidence type="ECO:0000256" key="1">
    <source>
        <dbReference type="ARBA" id="ARBA00005163"/>
    </source>
</evidence>
<reference evidence="6 7" key="1">
    <citation type="submission" date="2013-05" db="EMBL/GenBank/DDBJ databases">
        <title>Genome sequence of Streptomyces sparsogenes DSM 40356.</title>
        <authorList>
            <person name="Coyne S."/>
            <person name="Seebeck F.P."/>
        </authorList>
    </citation>
    <scope>NUCLEOTIDE SEQUENCE [LARGE SCALE GENOMIC DNA]</scope>
    <source>
        <strain evidence="6 7">DSM 40356</strain>
    </source>
</reference>
<dbReference type="SUPFAM" id="SSF48256">
    <property type="entry name" value="Citrate synthase"/>
    <property type="match status" value="1"/>
</dbReference>
<dbReference type="RefSeq" id="WP_065967284.1">
    <property type="nucleotide sequence ID" value="NZ_ASQP01000385.1"/>
</dbReference>
<evidence type="ECO:0000256" key="4">
    <source>
        <dbReference type="ARBA" id="ARBA00022679"/>
    </source>
</evidence>
<dbReference type="PANTHER" id="PTHR11739:SF4">
    <property type="entry name" value="CITRATE SYNTHASE, PEROXISOMAL"/>
    <property type="match status" value="1"/>
</dbReference>
<dbReference type="GO" id="GO:0005829">
    <property type="term" value="C:cytosol"/>
    <property type="evidence" value="ECO:0007669"/>
    <property type="project" value="TreeGrafter"/>
</dbReference>
<dbReference type="Proteomes" id="UP000186168">
    <property type="component" value="Unassembled WGS sequence"/>
</dbReference>
<dbReference type="UniPathway" id="UPA00223"/>
<comment type="caution">
    <text evidence="6">The sequence shown here is derived from an EMBL/GenBank/DDBJ whole genome shotgun (WGS) entry which is preliminary data.</text>
</comment>
<dbReference type="Gene3D" id="1.10.580.10">
    <property type="entry name" value="Citrate Synthase, domain 1"/>
    <property type="match status" value="2"/>
</dbReference>
<comment type="pathway">
    <text evidence="1">Carbohydrate metabolism; tricarboxylic acid cycle.</text>
</comment>
<accession>A0A1R1SC43</accession>
<dbReference type="InterPro" id="IPR016142">
    <property type="entry name" value="Citrate_synth-like_lrg_a-sub"/>
</dbReference>
<dbReference type="PANTHER" id="PTHR11739">
    <property type="entry name" value="CITRATE SYNTHASE"/>
    <property type="match status" value="1"/>
</dbReference>
<evidence type="ECO:0000256" key="3">
    <source>
        <dbReference type="ARBA" id="ARBA00012972"/>
    </source>
</evidence>
<dbReference type="GO" id="GO:0006099">
    <property type="term" value="P:tricarboxylic acid cycle"/>
    <property type="evidence" value="ECO:0007669"/>
    <property type="project" value="UniProtKB-UniPathway"/>
</dbReference>
<dbReference type="EMBL" id="ASQP01000385">
    <property type="protein sequence ID" value="OMI35904.1"/>
    <property type="molecule type" value="Genomic_DNA"/>
</dbReference>
<dbReference type="GO" id="GO:0036440">
    <property type="term" value="F:citrate synthase activity"/>
    <property type="evidence" value="ECO:0007669"/>
    <property type="project" value="UniProtKB-EC"/>
</dbReference>
<organism evidence="6 7">
    <name type="scientific">Streptomyces sparsogenes DSM 40356</name>
    <dbReference type="NCBI Taxonomy" id="1331668"/>
    <lineage>
        <taxon>Bacteria</taxon>
        <taxon>Bacillati</taxon>
        <taxon>Actinomycetota</taxon>
        <taxon>Actinomycetes</taxon>
        <taxon>Kitasatosporales</taxon>
        <taxon>Streptomycetaceae</taxon>
        <taxon>Streptomyces</taxon>
    </lineage>
</organism>
<feature type="region of interest" description="Disordered" evidence="5">
    <location>
        <begin position="266"/>
        <end position="290"/>
    </location>
</feature>
<dbReference type="InterPro" id="IPR002020">
    <property type="entry name" value="Citrate_synthase"/>
</dbReference>
<proteinExistence type="inferred from homology"/>
<evidence type="ECO:0000313" key="6">
    <source>
        <dbReference type="EMBL" id="OMI35904.1"/>
    </source>
</evidence>
<evidence type="ECO:0000313" key="7">
    <source>
        <dbReference type="Proteomes" id="UP000186168"/>
    </source>
</evidence>
<dbReference type="InterPro" id="IPR036969">
    <property type="entry name" value="Citrate_synthase_sf"/>
</dbReference>
<dbReference type="GeneID" id="96747336"/>
<dbReference type="PRINTS" id="PR00143">
    <property type="entry name" value="CITRTSNTHASE"/>
</dbReference>
<dbReference type="GO" id="GO:0005975">
    <property type="term" value="P:carbohydrate metabolic process"/>
    <property type="evidence" value="ECO:0007669"/>
    <property type="project" value="TreeGrafter"/>
</dbReference>
<keyword evidence="7" id="KW-1185">Reference proteome</keyword>
<keyword evidence="4" id="KW-0808">Transferase</keyword>
<comment type="similarity">
    <text evidence="2">Belongs to the citrate synthase family.</text>
</comment>
<evidence type="ECO:0000256" key="5">
    <source>
        <dbReference type="SAM" id="MobiDB-lite"/>
    </source>
</evidence>
<dbReference type="NCBIfam" id="NF004864">
    <property type="entry name" value="PRK06224.1-1"/>
    <property type="match status" value="1"/>
</dbReference>
<dbReference type="InterPro" id="IPR016143">
    <property type="entry name" value="Citrate_synth-like_sm_a-sub"/>
</dbReference>
<protein>
    <recommendedName>
        <fullName evidence="3">citrate synthase (unknown stereospecificity)</fullName>
        <ecNumber evidence="3">2.3.3.16</ecNumber>
    </recommendedName>
</protein>
<dbReference type="STRING" id="67365.GCA_001704635_02533"/>
<name>A0A1R1SC43_9ACTN</name>